<dbReference type="EMBL" id="CP163439">
    <property type="protein sequence ID" value="XDQ39805.1"/>
    <property type="molecule type" value="Genomic_DNA"/>
</dbReference>
<dbReference type="AlphaFoldDB" id="A0AB39QA63"/>
<evidence type="ECO:0000256" key="1">
    <source>
        <dbReference type="SAM" id="MobiDB-lite"/>
    </source>
</evidence>
<proteinExistence type="predicted"/>
<accession>A0AB39QA63</accession>
<sequence length="179" mass="19174">MAVAALSAVALREQLHDGHRPGFGRRLQQAIDRTTRRAWTTSRVLNLLYLAPKPSLAVGLIRRCAVRALDAAGDRPVLHNALYNVLSSSAPITTVLAPGPVLAGIRGPRRQSLPGPPLGTADTTAVFRGTPSGRASLADGRKGRRTVTAANGWSRTRDDMGQARLHDQDRYPSLSTTGR</sequence>
<name>A0AB39QA63_9ACTN</name>
<reference evidence="2" key="1">
    <citation type="submission" date="2024-07" db="EMBL/GenBank/DDBJ databases">
        <authorList>
            <person name="Yu S.T."/>
        </authorList>
    </citation>
    <scope>NUCLEOTIDE SEQUENCE</scope>
    <source>
        <strain evidence="2">R28</strain>
    </source>
</reference>
<protein>
    <submittedName>
        <fullName evidence="2">Uncharacterized protein</fullName>
    </submittedName>
</protein>
<feature type="region of interest" description="Disordered" evidence="1">
    <location>
        <begin position="129"/>
        <end position="179"/>
    </location>
</feature>
<evidence type="ECO:0000313" key="2">
    <source>
        <dbReference type="EMBL" id="XDQ39805.1"/>
    </source>
</evidence>
<gene>
    <name evidence="2" type="ORF">AB5J49_44255</name>
</gene>
<feature type="compositionally biased region" description="Basic and acidic residues" evidence="1">
    <location>
        <begin position="155"/>
        <end position="170"/>
    </location>
</feature>
<organism evidence="2">
    <name type="scientific">Streptomyces sp. R28</name>
    <dbReference type="NCBI Taxonomy" id="3238628"/>
    <lineage>
        <taxon>Bacteria</taxon>
        <taxon>Bacillati</taxon>
        <taxon>Actinomycetota</taxon>
        <taxon>Actinomycetes</taxon>
        <taxon>Kitasatosporales</taxon>
        <taxon>Streptomycetaceae</taxon>
        <taxon>Streptomyces</taxon>
    </lineage>
</organism>
<dbReference type="RefSeq" id="WP_369174517.1">
    <property type="nucleotide sequence ID" value="NZ_CP163439.1"/>
</dbReference>